<feature type="transmembrane region" description="Helical" evidence="7">
    <location>
        <begin position="216"/>
        <end position="234"/>
    </location>
</feature>
<keyword evidence="6 7" id="KW-0472">Membrane</keyword>
<dbReference type="KEGG" id="dai:Desaci_1692"/>
<dbReference type="GO" id="GO:0016020">
    <property type="term" value="C:membrane"/>
    <property type="evidence" value="ECO:0007669"/>
    <property type="project" value="UniProtKB-SubCell"/>
</dbReference>
<dbReference type="Gene3D" id="1.20.1740.10">
    <property type="entry name" value="Amino acid/polyamine transporter I"/>
    <property type="match status" value="1"/>
</dbReference>
<dbReference type="HOGENOM" id="CLU_007946_9_3_9"/>
<sequence>MRKMESDKDIKGSSHQIDNKNITLGSNPKNQLDLLGLTMLGLGGAIGSGIFVASGIAINQAGPSIILAFAVGGLVSALIMFMLAEMSVYEPTCGSFSVYAGEYLGPAMGFITGWMYWIAGILTLATEMVAAALIVRYWLPSWPIWLISLIIAMVIVGISFLDIRAFARVEETLSFVKVAILLLVICSGIVMFTGIWPGLRSPGTINYLGHGGFFPHGWRGFLASLLLVLYTYAGEQVIGPATGETKDPLKTVPRAVSIITITLIVIYLGAITTLVGIVPWNQVPQNGSGFVPLAKDLGLSGISSIMNAVILSAILSAMNSNMYGVPRMLKSLAERKDAPSFLTGENRQGVPVAALLISSAILLVVVGISYLLPEKIFVYIASTAGAALILNWLIIALTYYRFRQRANLRPGKGQPTYPGFPGTTIAASLLLSLALATSAFNGSQLVGLVAGVLILMFFSGLYIIFVKKH</sequence>
<feature type="transmembrane region" description="Helical" evidence="7">
    <location>
        <begin position="64"/>
        <end position="84"/>
    </location>
</feature>
<keyword evidence="10" id="KW-1185">Reference proteome</keyword>
<feature type="transmembrane region" description="Helical" evidence="7">
    <location>
        <begin position="175"/>
        <end position="196"/>
    </location>
</feature>
<dbReference type="EMBL" id="CP003639">
    <property type="protein sequence ID" value="AFM40684.1"/>
    <property type="molecule type" value="Genomic_DNA"/>
</dbReference>
<dbReference type="InterPro" id="IPR004841">
    <property type="entry name" value="AA-permease/SLC12A_dom"/>
</dbReference>
<proteinExistence type="predicted"/>
<dbReference type="RefSeq" id="WP_014826690.1">
    <property type="nucleotide sequence ID" value="NC_018068.1"/>
</dbReference>
<evidence type="ECO:0000256" key="1">
    <source>
        <dbReference type="ARBA" id="ARBA00004141"/>
    </source>
</evidence>
<evidence type="ECO:0000256" key="6">
    <source>
        <dbReference type="ARBA" id="ARBA00023136"/>
    </source>
</evidence>
<feature type="transmembrane region" description="Helical" evidence="7">
    <location>
        <begin position="144"/>
        <end position="163"/>
    </location>
</feature>
<keyword evidence="5 7" id="KW-1133">Transmembrane helix</keyword>
<dbReference type="GO" id="GO:0055085">
    <property type="term" value="P:transmembrane transport"/>
    <property type="evidence" value="ECO:0007669"/>
    <property type="project" value="InterPro"/>
</dbReference>
<keyword evidence="3 7" id="KW-0812">Transmembrane</keyword>
<evidence type="ECO:0000256" key="5">
    <source>
        <dbReference type="ARBA" id="ARBA00022989"/>
    </source>
</evidence>
<dbReference type="PANTHER" id="PTHR43495:SF5">
    <property type="entry name" value="GAMMA-AMINOBUTYRIC ACID PERMEASE"/>
    <property type="match status" value="1"/>
</dbReference>
<evidence type="ECO:0000313" key="9">
    <source>
        <dbReference type="EMBL" id="AFM40684.1"/>
    </source>
</evidence>
<dbReference type="eggNOG" id="COG1113">
    <property type="taxonomic scope" value="Bacteria"/>
</dbReference>
<keyword evidence="4" id="KW-0029">Amino-acid transport</keyword>
<dbReference type="AlphaFoldDB" id="I4D4G0"/>
<dbReference type="OrthoDB" id="9780162at2"/>
<dbReference type="Pfam" id="PF00324">
    <property type="entry name" value="AA_permease"/>
    <property type="match status" value="1"/>
</dbReference>
<evidence type="ECO:0000313" key="10">
    <source>
        <dbReference type="Proteomes" id="UP000002892"/>
    </source>
</evidence>
<evidence type="ECO:0000256" key="2">
    <source>
        <dbReference type="ARBA" id="ARBA00022448"/>
    </source>
</evidence>
<evidence type="ECO:0000259" key="8">
    <source>
        <dbReference type="Pfam" id="PF00324"/>
    </source>
</evidence>
<dbReference type="PANTHER" id="PTHR43495">
    <property type="entry name" value="GABA PERMEASE"/>
    <property type="match status" value="1"/>
</dbReference>
<feature type="transmembrane region" description="Helical" evidence="7">
    <location>
        <begin position="255"/>
        <end position="277"/>
    </location>
</feature>
<evidence type="ECO:0000256" key="3">
    <source>
        <dbReference type="ARBA" id="ARBA00022692"/>
    </source>
</evidence>
<feature type="transmembrane region" description="Helical" evidence="7">
    <location>
        <begin position="34"/>
        <end position="58"/>
    </location>
</feature>
<feature type="transmembrane region" description="Helical" evidence="7">
    <location>
        <begin position="446"/>
        <end position="465"/>
    </location>
</feature>
<accession>I4D4G0</accession>
<feature type="domain" description="Amino acid permease/ SLC12A" evidence="8">
    <location>
        <begin position="36"/>
        <end position="443"/>
    </location>
</feature>
<dbReference type="STRING" id="646529.Desaci_1692"/>
<feature type="transmembrane region" description="Helical" evidence="7">
    <location>
        <begin position="376"/>
        <end position="400"/>
    </location>
</feature>
<name>I4D4G0_DESAJ</name>
<gene>
    <name evidence="9" type="ordered locus">Desaci_1692</name>
</gene>
<feature type="transmembrane region" description="Helical" evidence="7">
    <location>
        <begin position="350"/>
        <end position="370"/>
    </location>
</feature>
<organism evidence="9 10">
    <name type="scientific">Desulfosporosinus acidiphilus (strain DSM 22704 / JCM 16185 / SJ4)</name>
    <dbReference type="NCBI Taxonomy" id="646529"/>
    <lineage>
        <taxon>Bacteria</taxon>
        <taxon>Bacillati</taxon>
        <taxon>Bacillota</taxon>
        <taxon>Clostridia</taxon>
        <taxon>Eubacteriales</taxon>
        <taxon>Desulfitobacteriaceae</taxon>
        <taxon>Desulfosporosinus</taxon>
    </lineage>
</organism>
<dbReference type="FunFam" id="1.20.1740.10:FF:000001">
    <property type="entry name" value="Amino acid permease"/>
    <property type="match status" value="1"/>
</dbReference>
<comment type="subcellular location">
    <subcellularLocation>
        <location evidence="1">Membrane</location>
        <topology evidence="1">Multi-pass membrane protein</topology>
    </subcellularLocation>
</comment>
<reference evidence="9 10" key="1">
    <citation type="journal article" date="2012" name="J. Bacteriol.">
        <title>Complete genome sequences of Desulfosporosinus orientis DSM765T, Desulfosporosinus youngiae DSM17734T, Desulfosporosinus meridiei DSM13257T, and Desulfosporosinus acidiphilus DSM22704T.</title>
        <authorList>
            <person name="Pester M."/>
            <person name="Brambilla E."/>
            <person name="Alazard D."/>
            <person name="Rattei T."/>
            <person name="Weinmaier T."/>
            <person name="Han J."/>
            <person name="Lucas S."/>
            <person name="Lapidus A."/>
            <person name="Cheng J.F."/>
            <person name="Goodwin L."/>
            <person name="Pitluck S."/>
            <person name="Peters L."/>
            <person name="Ovchinnikova G."/>
            <person name="Teshima H."/>
            <person name="Detter J.C."/>
            <person name="Han C.S."/>
            <person name="Tapia R."/>
            <person name="Land M.L."/>
            <person name="Hauser L."/>
            <person name="Kyrpides N.C."/>
            <person name="Ivanova N.N."/>
            <person name="Pagani I."/>
            <person name="Huntmann M."/>
            <person name="Wei C.L."/>
            <person name="Davenport K.W."/>
            <person name="Daligault H."/>
            <person name="Chain P.S."/>
            <person name="Chen A."/>
            <person name="Mavromatis K."/>
            <person name="Markowitz V."/>
            <person name="Szeto E."/>
            <person name="Mikhailova N."/>
            <person name="Pati A."/>
            <person name="Wagner M."/>
            <person name="Woyke T."/>
            <person name="Ollivier B."/>
            <person name="Klenk H.P."/>
            <person name="Spring S."/>
            <person name="Loy A."/>
        </authorList>
    </citation>
    <scope>NUCLEOTIDE SEQUENCE [LARGE SCALE GENOMIC DNA]</scope>
    <source>
        <strain evidence="10">DSM 22704 / JCM 16185 / SJ4</strain>
    </source>
</reference>
<keyword evidence="2" id="KW-0813">Transport</keyword>
<dbReference type="Proteomes" id="UP000002892">
    <property type="component" value="Chromosome"/>
</dbReference>
<feature type="transmembrane region" description="Helical" evidence="7">
    <location>
        <begin position="420"/>
        <end position="440"/>
    </location>
</feature>
<evidence type="ECO:0000256" key="7">
    <source>
        <dbReference type="SAM" id="Phobius"/>
    </source>
</evidence>
<protein>
    <submittedName>
        <fullName evidence="9">Gamma-aminobutyrate permease-like transporter</fullName>
    </submittedName>
</protein>
<dbReference type="PIRSF" id="PIRSF006060">
    <property type="entry name" value="AA_transporter"/>
    <property type="match status" value="1"/>
</dbReference>
<feature type="transmembrane region" description="Helical" evidence="7">
    <location>
        <begin position="297"/>
        <end position="318"/>
    </location>
</feature>
<dbReference type="GO" id="GO:0006865">
    <property type="term" value="P:amino acid transport"/>
    <property type="evidence" value="ECO:0007669"/>
    <property type="project" value="UniProtKB-KW"/>
</dbReference>
<evidence type="ECO:0000256" key="4">
    <source>
        <dbReference type="ARBA" id="ARBA00022970"/>
    </source>
</evidence>